<dbReference type="GO" id="GO:0004803">
    <property type="term" value="F:transposase activity"/>
    <property type="evidence" value="ECO:0007669"/>
    <property type="project" value="InterPro"/>
</dbReference>
<dbReference type="OrthoDB" id="9788881at2"/>
<dbReference type="RefSeq" id="WP_106931084.1">
    <property type="nucleotide sequence ID" value="NZ_PYFT01000001.1"/>
</dbReference>
<dbReference type="SUPFAM" id="SSF143422">
    <property type="entry name" value="Transposase IS200-like"/>
    <property type="match status" value="1"/>
</dbReference>
<keyword evidence="3" id="KW-1185">Reference proteome</keyword>
<organism evidence="2 3">
    <name type="scientific">Adhaeribacter arboris</name>
    <dbReference type="NCBI Taxonomy" id="2072846"/>
    <lineage>
        <taxon>Bacteria</taxon>
        <taxon>Pseudomonadati</taxon>
        <taxon>Bacteroidota</taxon>
        <taxon>Cytophagia</taxon>
        <taxon>Cytophagales</taxon>
        <taxon>Hymenobacteraceae</taxon>
        <taxon>Adhaeribacter</taxon>
    </lineage>
</organism>
<proteinExistence type="predicted"/>
<dbReference type="InterPro" id="IPR036515">
    <property type="entry name" value="Transposase_17_sf"/>
</dbReference>
<dbReference type="InterPro" id="IPR002686">
    <property type="entry name" value="Transposase_17"/>
</dbReference>
<evidence type="ECO:0000313" key="2">
    <source>
        <dbReference type="EMBL" id="PSR54936.1"/>
    </source>
</evidence>
<gene>
    <name evidence="2" type="ORF">AHMF7605_16210</name>
</gene>
<dbReference type="Proteomes" id="UP000240357">
    <property type="component" value="Unassembled WGS sequence"/>
</dbReference>
<name>A0A2T2YHD4_9BACT</name>
<dbReference type="Gene3D" id="3.30.70.1290">
    <property type="entry name" value="Transposase IS200-like"/>
    <property type="match status" value="1"/>
</dbReference>
<dbReference type="GO" id="GO:0006313">
    <property type="term" value="P:DNA transposition"/>
    <property type="evidence" value="ECO:0007669"/>
    <property type="project" value="InterPro"/>
</dbReference>
<dbReference type="PANTHER" id="PTHR34322:SF2">
    <property type="entry name" value="TRANSPOSASE IS200-LIKE DOMAIN-CONTAINING PROTEIN"/>
    <property type="match status" value="1"/>
</dbReference>
<protein>
    <recommendedName>
        <fullName evidence="1">Transposase IS200-like domain-containing protein</fullName>
    </recommendedName>
</protein>
<evidence type="ECO:0000313" key="3">
    <source>
        <dbReference type="Proteomes" id="UP000240357"/>
    </source>
</evidence>
<comment type="caution">
    <text evidence="2">The sequence shown here is derived from an EMBL/GenBank/DDBJ whole genome shotgun (WGS) entry which is preliminary data.</text>
</comment>
<feature type="domain" description="Transposase IS200-like" evidence="1">
    <location>
        <begin position="9"/>
        <end position="140"/>
    </location>
</feature>
<accession>A0A2T2YHD4</accession>
<dbReference type="AlphaFoldDB" id="A0A2T2YHD4"/>
<dbReference type="SMART" id="SM01321">
    <property type="entry name" value="Y1_Tnp"/>
    <property type="match status" value="1"/>
</dbReference>
<dbReference type="GO" id="GO:0003677">
    <property type="term" value="F:DNA binding"/>
    <property type="evidence" value="ECO:0007669"/>
    <property type="project" value="InterPro"/>
</dbReference>
<dbReference type="PANTHER" id="PTHR34322">
    <property type="entry name" value="TRANSPOSASE, Y1_TNP DOMAIN-CONTAINING"/>
    <property type="match status" value="1"/>
</dbReference>
<dbReference type="EMBL" id="PYFT01000001">
    <property type="protein sequence ID" value="PSR54936.1"/>
    <property type="molecule type" value="Genomic_DNA"/>
</dbReference>
<sequence>MANKRIPFEPDKMYHVYNQGNGGESIFRSDENYYYFLKKYAQYIYPIAETFAYCLMPNHFHLLIRIRSAEELLKLVKNPVGFENLPGFISRQFSHFFNAYAKAFNAQYHRKGSLFRGDVNRKLVSQESYYTKLIAYIHLNPVRHGFVEQPADWSHTSYHSFLVSKPTLLQRQEVLDWFGGQEVYLSFHQKPPDSSIAHLNL</sequence>
<reference evidence="2 3" key="1">
    <citation type="submission" date="2018-03" db="EMBL/GenBank/DDBJ databases">
        <title>Adhaeribacter sp. HMF7605 Genome sequencing and assembly.</title>
        <authorList>
            <person name="Kang H."/>
            <person name="Kang J."/>
            <person name="Cha I."/>
            <person name="Kim H."/>
            <person name="Joh K."/>
        </authorList>
    </citation>
    <scope>NUCLEOTIDE SEQUENCE [LARGE SCALE GENOMIC DNA]</scope>
    <source>
        <strain evidence="2 3">HMF7605</strain>
    </source>
</reference>
<evidence type="ECO:0000259" key="1">
    <source>
        <dbReference type="SMART" id="SM01321"/>
    </source>
</evidence>